<evidence type="ECO:0000259" key="2">
    <source>
        <dbReference type="PROSITE" id="PS50234"/>
    </source>
</evidence>
<dbReference type="Pfam" id="PF02263">
    <property type="entry name" value="GBP"/>
    <property type="match status" value="1"/>
</dbReference>
<dbReference type="InterPro" id="IPR002035">
    <property type="entry name" value="VWF_A"/>
</dbReference>
<dbReference type="PROSITE" id="PS50234">
    <property type="entry name" value="VWFA"/>
    <property type="match status" value="1"/>
</dbReference>
<evidence type="ECO:0000313" key="4">
    <source>
        <dbReference type="Proteomes" id="UP000217790"/>
    </source>
</evidence>
<dbReference type="Pfam" id="PF13519">
    <property type="entry name" value="VWA_2"/>
    <property type="match status" value="1"/>
</dbReference>
<protein>
    <recommendedName>
        <fullName evidence="2">VWFA domain-containing protein</fullName>
    </recommendedName>
</protein>
<reference evidence="4" key="1">
    <citation type="journal article" date="2017" name="Nat. Ecol. Evol.">
        <title>Genome expansion and lineage-specific genetic innovations in the forest pathogenic fungi Armillaria.</title>
        <authorList>
            <person name="Sipos G."/>
            <person name="Prasanna A.N."/>
            <person name="Walter M.C."/>
            <person name="O'Connor E."/>
            <person name="Balint B."/>
            <person name="Krizsan K."/>
            <person name="Kiss B."/>
            <person name="Hess J."/>
            <person name="Varga T."/>
            <person name="Slot J."/>
            <person name="Riley R."/>
            <person name="Boka B."/>
            <person name="Rigling D."/>
            <person name="Barry K."/>
            <person name="Lee J."/>
            <person name="Mihaltcheva S."/>
            <person name="LaButti K."/>
            <person name="Lipzen A."/>
            <person name="Waldron R."/>
            <person name="Moloney N.M."/>
            <person name="Sperisen C."/>
            <person name="Kredics L."/>
            <person name="Vagvoelgyi C."/>
            <person name="Patrignani A."/>
            <person name="Fitzpatrick D."/>
            <person name="Nagy I."/>
            <person name="Doyle S."/>
            <person name="Anderson J.B."/>
            <person name="Grigoriev I.V."/>
            <person name="Gueldener U."/>
            <person name="Muensterkoetter M."/>
            <person name="Nagy L.G."/>
        </authorList>
    </citation>
    <scope>NUCLEOTIDE SEQUENCE [LARGE SCALE GENOMIC DNA]</scope>
    <source>
        <strain evidence="4">Ar21-2</strain>
    </source>
</reference>
<dbReference type="PANTHER" id="PTHR22796">
    <property type="entry name" value="URG4-RELATED"/>
    <property type="match status" value="1"/>
</dbReference>
<organism evidence="3 4">
    <name type="scientific">Armillaria gallica</name>
    <name type="common">Bulbous honey fungus</name>
    <name type="synonym">Armillaria bulbosa</name>
    <dbReference type="NCBI Taxonomy" id="47427"/>
    <lineage>
        <taxon>Eukaryota</taxon>
        <taxon>Fungi</taxon>
        <taxon>Dikarya</taxon>
        <taxon>Basidiomycota</taxon>
        <taxon>Agaricomycotina</taxon>
        <taxon>Agaricomycetes</taxon>
        <taxon>Agaricomycetidae</taxon>
        <taxon>Agaricales</taxon>
        <taxon>Marasmiineae</taxon>
        <taxon>Physalacriaceae</taxon>
        <taxon>Armillaria</taxon>
    </lineage>
</organism>
<dbReference type="Gene3D" id="3.40.50.300">
    <property type="entry name" value="P-loop containing nucleotide triphosphate hydrolases"/>
    <property type="match status" value="1"/>
</dbReference>
<dbReference type="InParanoid" id="A0A2H3EK87"/>
<dbReference type="PANTHER" id="PTHR22796:SF1">
    <property type="entry name" value="VWFA DOMAIN-CONTAINING PROTEIN"/>
    <property type="match status" value="1"/>
</dbReference>
<dbReference type="SMART" id="SM00327">
    <property type="entry name" value="VWA"/>
    <property type="match status" value="1"/>
</dbReference>
<dbReference type="SUPFAM" id="SSF52540">
    <property type="entry name" value="P-loop containing nucleoside triphosphate hydrolases"/>
    <property type="match status" value="1"/>
</dbReference>
<sequence>MNTDLVYEIPGMYRLLDLISEPGSGGLVDKIIIAQDSLKSFANDKSPGAYVSLTKVDFNVLDRFVIKPVGVYGSKEEIIRFISTLTAVDPSLAQKLLKPQSSLEPSLRSGLYALNSSTSEQLFVIYWPEDTTWNDNAISAVRRNRITFMRYLTKVCDQLLCMISSKQATSLVWKETSEDPFMDLDDNTDRLFTFEVHKTNEQEENVTMRPGFNITSAHIARVVPDDVPVEASLFHPRMLNGEAHQAFVTIKYKAPQQRPEHITNQVYTSMRLHTLLTTSGPVCLNPNLTVQAIPILIEQGLNKRYSLACNSWISRRQDIESSIQHFRQEEMAKAKPDETAESKLAAIVRSYLTELSASTQFVNPRTLNKEAICPAAKCSDEENEKLNTSLTNFIAMYPNFAQELQTNMENKDLVSISSHPFISQKNKILVAKCMVMESENLTDELRRELVENVLSHNNFEDTVSLTQKSQSVVSFLTSFFRSDKPKKAKDFLAARNMNPSDAQFLSSLNEILGQEPLLQEAITNVVALAEGHFQKKIDNTVKKLVGRAVMVQEAACKTQIDRDAESQQDARQKESRRQFIGDIDAQNQGDSSARRLLIDNIEIANKSWSMSSFKDYRLTGSRIEHVEASMEYTVHTLSLSEEDRQRIQMDSSFPPTPRIESTLRLSPHFNLPLSSRILYMHLLASGKCLLIVDDNRPEGNLNIYLEQLSMLDNAIQYNRHKKSLHKDKLGENLVIAFDEIKRMLLLCASSKRPQLHMFAFDETHSTLQGWGSAVNLAPWYASQSVSICHACFVCGSEEILLIDNGCQARVFSLITQQFRPATLSLDSLPRAVYSSPDGACLLLAYTREDQTTLQAYHWNSFGSSHEITLQLPPGFSNDCVLSSFVNRNCIHLISLDELSQSCSSIILDITKKITEFQFKEKGGNRTSHAEGSEGSTRHNSLIECFSDVWTRFPVVAAIQHSIGGGNGVQAPKTLTFATDRDFEKFGPHFSEMVQSFELRTRKPTNDVLKHIEVRAVPLSDITSSVSWEDTWPVSQFPLGAWLVNLFCLIPIHIAITRENRFLPLKDGVVSVEWEKSLLGAEVGKIIDSISLGWYESIFQSYMAKKPVRVVSSMGEQSVGKSYTLNHLVDSSFAGSAMRTTEGVWLSVTPTDDALIVALDFEGVHSIERSTQEDTLLVLFNTAISNLVLFRNNFALSRDITGLFQSFQSSSTVLDPAANPSLFQSTLVIVIKDVTDIDKTEIVKEFSTKFTQIVQDEQDANFISRLHSGRLNIVPWPIIESKSFYSLFFALRKRLDKQVLTHPAAGEFLLTLKTLMAKLKANDWGALSQSLVAHRAQRLLAMLPNALTYGYTEIEPEAEPLKNFDTDILIDGEDSDARFYLDLSGKPSAERELTLKHLRCAWQYKFNRQEVPDSDWADALEQHLQRLADARIDRVQAWIESNLSRFTATHATITELNRAFDNAQVDLRSSVALCRMKCSSCNLLCVGSRRHDPDMPHDCQTSHQCTKPCEFVDEHTDGPKTCGFPAAHTGKHICTVDTHLCGQRCLLYGKIGCLGECTKMVDHLDDHMCSARNHACGQPCQLENVRANNGQSFSCKGKCVIPSSEDHEIHVCDNRMCPIPCELCKRLCSDPNHLHGLDVQAIHLCGQEHPCSAVCAAHGSCEIDTAPQSIKATFTGRHETFEYTKSMTVAKRLSCAIPIPAGRQRHEGTHIHTTDPNPFHFCESQCDYCGYYCTLPLGHVQQEHETSHGSMSKTRWAVDGPAGTSIEINGHKFGTEDDGAPMMCNLVCQDMGRHPHVDYCRADAQTVATCGSAEIQHVRERLSPNPDKPKDFITHSLFWRRSVRLAYTTYVDPYSRDDKTNFAKCDAMCPGPEHAGNAANPAQPSYCILPLFHPPETSNQRVGLGYLSNDGHVFSCRNPAVLQQAFHVMFVIDRSGSMDATDRRPLTNTPVTASIQRASNNRLGAVYSALYAFWMSRQAAVTANRQSRVTNRRDSYSVVLFDHELARGVTNDFTSSPEDLLNGLLRYQARGGTNYDLALIDARNVMTANWSPERVPVVIFLSDGECSVRDESVQDLCRAAIALGKPLSLHTVSFGPSNLVLRRMSQIALGIQNSAPPDPNAPAAARIDSSYAEALDSVRLAETFLGIAESLRKPRGSLLH</sequence>
<feature type="domain" description="VWFA" evidence="2">
    <location>
        <begin position="1926"/>
        <end position="2143"/>
    </location>
</feature>
<evidence type="ECO:0000256" key="1">
    <source>
        <dbReference type="SAM" id="MobiDB-lite"/>
    </source>
</evidence>
<feature type="region of interest" description="Disordered" evidence="1">
    <location>
        <begin position="559"/>
        <end position="584"/>
    </location>
</feature>
<dbReference type="GO" id="GO:0003924">
    <property type="term" value="F:GTPase activity"/>
    <property type="evidence" value="ECO:0007669"/>
    <property type="project" value="InterPro"/>
</dbReference>
<dbReference type="InterPro" id="IPR015894">
    <property type="entry name" value="Guanylate-bd_N"/>
</dbReference>
<dbReference type="SUPFAM" id="SSF53300">
    <property type="entry name" value="vWA-like"/>
    <property type="match status" value="1"/>
</dbReference>
<evidence type="ECO:0000313" key="3">
    <source>
        <dbReference type="EMBL" id="PBK99566.1"/>
    </source>
</evidence>
<dbReference type="Proteomes" id="UP000217790">
    <property type="component" value="Unassembled WGS sequence"/>
</dbReference>
<dbReference type="InterPro" id="IPR036465">
    <property type="entry name" value="vWFA_dom_sf"/>
</dbReference>
<dbReference type="OMA" id="PEDTTWD"/>
<dbReference type="EMBL" id="KZ293647">
    <property type="protein sequence ID" value="PBK99566.1"/>
    <property type="molecule type" value="Genomic_DNA"/>
</dbReference>
<dbReference type="STRING" id="47427.A0A2H3EK87"/>
<dbReference type="CDD" id="cd00198">
    <property type="entry name" value="vWFA"/>
    <property type="match status" value="1"/>
</dbReference>
<accession>A0A2H3EK87</accession>
<name>A0A2H3EK87_ARMGA</name>
<keyword evidence="4" id="KW-1185">Reference proteome</keyword>
<gene>
    <name evidence="3" type="ORF">ARMGADRAFT_1125663</name>
</gene>
<proteinExistence type="predicted"/>
<dbReference type="Gene3D" id="3.40.50.410">
    <property type="entry name" value="von Willebrand factor, type A domain"/>
    <property type="match status" value="1"/>
</dbReference>
<dbReference type="GO" id="GO:0005525">
    <property type="term" value="F:GTP binding"/>
    <property type="evidence" value="ECO:0007669"/>
    <property type="project" value="InterPro"/>
</dbReference>
<feature type="compositionally biased region" description="Basic and acidic residues" evidence="1">
    <location>
        <begin position="559"/>
        <end position="579"/>
    </location>
</feature>
<dbReference type="OrthoDB" id="2343366at2759"/>
<dbReference type="InterPro" id="IPR027417">
    <property type="entry name" value="P-loop_NTPase"/>
</dbReference>